<dbReference type="Pfam" id="PF00034">
    <property type="entry name" value="Cytochrom_C"/>
    <property type="match status" value="1"/>
</dbReference>
<dbReference type="Proteomes" id="UP001236507">
    <property type="component" value="Unassembled WGS sequence"/>
</dbReference>
<evidence type="ECO:0000313" key="6">
    <source>
        <dbReference type="EMBL" id="MDI9860763.1"/>
    </source>
</evidence>
<reference evidence="6 7" key="1">
    <citation type="submission" date="2023-05" db="EMBL/GenBank/DDBJ databases">
        <title>Novel species of genus Flectobacillus isolated from stream in China.</title>
        <authorList>
            <person name="Lu H."/>
        </authorList>
    </citation>
    <scope>NUCLEOTIDE SEQUENCE [LARGE SCALE GENOMIC DNA]</scope>
    <source>
        <strain evidence="6 7">KCTC 42575</strain>
    </source>
</reference>
<sequence>MFKYIVTGLLLVGMLGSAVSARYSQKPTSPKVIQADSGQLVYENYCLACHQEDGSGVPNLNPPLIQNEWVLGDSARLIKVVLNGLKGVEVAGESYSNEMPSHDFLSDQDIANVLTYIRKSFGNKSSAITPVMVKMQRAKK</sequence>
<evidence type="ECO:0000313" key="7">
    <source>
        <dbReference type="Proteomes" id="UP001236507"/>
    </source>
</evidence>
<dbReference type="EMBL" id="JASHIF010000012">
    <property type="protein sequence ID" value="MDI9860763.1"/>
    <property type="molecule type" value="Genomic_DNA"/>
</dbReference>
<evidence type="ECO:0000256" key="3">
    <source>
        <dbReference type="ARBA" id="ARBA00023004"/>
    </source>
</evidence>
<dbReference type="SUPFAM" id="SSF46626">
    <property type="entry name" value="Cytochrome c"/>
    <property type="match status" value="1"/>
</dbReference>
<evidence type="ECO:0000256" key="1">
    <source>
        <dbReference type="ARBA" id="ARBA00022617"/>
    </source>
</evidence>
<accession>A0ABT6YB09</accession>
<dbReference type="Gene3D" id="1.10.760.10">
    <property type="entry name" value="Cytochrome c-like domain"/>
    <property type="match status" value="1"/>
</dbReference>
<keyword evidence="1 4" id="KW-0349">Heme</keyword>
<keyword evidence="2 4" id="KW-0479">Metal-binding</keyword>
<dbReference type="PROSITE" id="PS51007">
    <property type="entry name" value="CYTC"/>
    <property type="match status" value="1"/>
</dbReference>
<gene>
    <name evidence="6" type="ORF">QM524_16220</name>
</gene>
<keyword evidence="7" id="KW-1185">Reference proteome</keyword>
<organism evidence="6 7">
    <name type="scientific">Flectobacillus roseus</name>
    <dbReference type="NCBI Taxonomy" id="502259"/>
    <lineage>
        <taxon>Bacteria</taxon>
        <taxon>Pseudomonadati</taxon>
        <taxon>Bacteroidota</taxon>
        <taxon>Cytophagia</taxon>
        <taxon>Cytophagales</taxon>
        <taxon>Flectobacillaceae</taxon>
        <taxon>Flectobacillus</taxon>
    </lineage>
</organism>
<evidence type="ECO:0000256" key="2">
    <source>
        <dbReference type="ARBA" id="ARBA00022723"/>
    </source>
</evidence>
<dbReference type="PANTHER" id="PTHR35008">
    <property type="entry name" value="BLL4482 PROTEIN-RELATED"/>
    <property type="match status" value="1"/>
</dbReference>
<keyword evidence="3 4" id="KW-0408">Iron</keyword>
<name>A0ABT6YB09_9BACT</name>
<comment type="caution">
    <text evidence="6">The sequence shown here is derived from an EMBL/GenBank/DDBJ whole genome shotgun (WGS) entry which is preliminary data.</text>
</comment>
<dbReference type="InterPro" id="IPR009056">
    <property type="entry name" value="Cyt_c-like_dom"/>
</dbReference>
<protein>
    <submittedName>
        <fullName evidence="6">Cytochrome c</fullName>
    </submittedName>
</protein>
<dbReference type="RefSeq" id="WP_283345377.1">
    <property type="nucleotide sequence ID" value="NZ_JASHIF010000012.1"/>
</dbReference>
<feature type="domain" description="Cytochrome c" evidence="5">
    <location>
        <begin position="33"/>
        <end position="121"/>
    </location>
</feature>
<dbReference type="PANTHER" id="PTHR35008:SF8">
    <property type="entry name" value="ALCOHOL DEHYDROGENASE CYTOCHROME C SUBUNIT"/>
    <property type="match status" value="1"/>
</dbReference>
<evidence type="ECO:0000256" key="4">
    <source>
        <dbReference type="PROSITE-ProRule" id="PRU00433"/>
    </source>
</evidence>
<proteinExistence type="predicted"/>
<evidence type="ECO:0000259" key="5">
    <source>
        <dbReference type="PROSITE" id="PS51007"/>
    </source>
</evidence>
<dbReference type="InterPro" id="IPR051459">
    <property type="entry name" value="Cytochrome_c-type_DH"/>
</dbReference>
<dbReference type="InterPro" id="IPR036909">
    <property type="entry name" value="Cyt_c-like_dom_sf"/>
</dbReference>